<organism evidence="1 2">
    <name type="scientific">Methylobacterium oxalidis</name>
    <dbReference type="NCBI Taxonomy" id="944322"/>
    <lineage>
        <taxon>Bacteria</taxon>
        <taxon>Pseudomonadati</taxon>
        <taxon>Pseudomonadota</taxon>
        <taxon>Alphaproteobacteria</taxon>
        <taxon>Hyphomicrobiales</taxon>
        <taxon>Methylobacteriaceae</taxon>
        <taxon>Methylobacterium</taxon>
    </lineage>
</organism>
<evidence type="ECO:0000313" key="2">
    <source>
        <dbReference type="Proteomes" id="UP001156856"/>
    </source>
</evidence>
<sequence length="131" mass="13092">MTEPVFTDLAEAPTVVSASIDTESVAFTDTSVAETVLPCASSVARAAPLTRFIATMPETASASALAALAEAVTSLPSSAAMAPEDSASTETAPEAVTALFVISATAWAGAALPRLVPTIALSVSKARLLLA</sequence>
<keyword evidence="2" id="KW-1185">Reference proteome</keyword>
<dbReference type="EMBL" id="BSPK01000021">
    <property type="protein sequence ID" value="GLS63402.1"/>
    <property type="molecule type" value="Genomic_DNA"/>
</dbReference>
<name>A0ABQ6DIF1_9HYPH</name>
<gene>
    <name evidence="1" type="ORF">GCM10007888_17830</name>
</gene>
<reference evidence="2" key="1">
    <citation type="journal article" date="2019" name="Int. J. Syst. Evol. Microbiol.">
        <title>The Global Catalogue of Microorganisms (GCM) 10K type strain sequencing project: providing services to taxonomists for standard genome sequencing and annotation.</title>
        <authorList>
            <consortium name="The Broad Institute Genomics Platform"/>
            <consortium name="The Broad Institute Genome Sequencing Center for Infectious Disease"/>
            <person name="Wu L."/>
            <person name="Ma J."/>
        </authorList>
    </citation>
    <scope>NUCLEOTIDE SEQUENCE [LARGE SCALE GENOMIC DNA]</scope>
    <source>
        <strain evidence="2">NBRC 107715</strain>
    </source>
</reference>
<dbReference type="Proteomes" id="UP001156856">
    <property type="component" value="Unassembled WGS sequence"/>
</dbReference>
<evidence type="ECO:0000313" key="1">
    <source>
        <dbReference type="EMBL" id="GLS63402.1"/>
    </source>
</evidence>
<protein>
    <submittedName>
        <fullName evidence="1">Uncharacterized protein</fullName>
    </submittedName>
</protein>
<accession>A0ABQ6DIF1</accession>
<comment type="caution">
    <text evidence="1">The sequence shown here is derived from an EMBL/GenBank/DDBJ whole genome shotgun (WGS) entry which is preliminary data.</text>
</comment>
<proteinExistence type="predicted"/>